<gene>
    <name evidence="2" type="ORF">BU204_12145</name>
</gene>
<keyword evidence="1 2" id="KW-0808">Transferase</keyword>
<evidence type="ECO:0000313" key="2">
    <source>
        <dbReference type="EMBL" id="OLF17359.1"/>
    </source>
</evidence>
<dbReference type="Gene3D" id="3.40.50.10540">
    <property type="entry name" value="Crotonobetainyl-coa:carnitine coa-transferase, domain 1"/>
    <property type="match status" value="1"/>
</dbReference>
<proteinExistence type="predicted"/>
<dbReference type="InterPro" id="IPR003673">
    <property type="entry name" value="CoA-Trfase_fam_III"/>
</dbReference>
<dbReference type="RefSeq" id="WP_075125733.1">
    <property type="nucleotide sequence ID" value="NZ_MSIE01000018.1"/>
</dbReference>
<organism evidence="2 3">
    <name type="scientific">Actinophytocola xanthii</name>
    <dbReference type="NCBI Taxonomy" id="1912961"/>
    <lineage>
        <taxon>Bacteria</taxon>
        <taxon>Bacillati</taxon>
        <taxon>Actinomycetota</taxon>
        <taxon>Actinomycetes</taxon>
        <taxon>Pseudonocardiales</taxon>
        <taxon>Pseudonocardiaceae</taxon>
    </lineage>
</organism>
<evidence type="ECO:0000313" key="3">
    <source>
        <dbReference type="Proteomes" id="UP000185596"/>
    </source>
</evidence>
<dbReference type="OrthoDB" id="9797653at2"/>
<comment type="caution">
    <text evidence="2">The sequence shown here is derived from an EMBL/GenBank/DDBJ whole genome shotgun (WGS) entry which is preliminary data.</text>
</comment>
<dbReference type="SUPFAM" id="SSF89796">
    <property type="entry name" value="CoA-transferase family III (CaiB/BaiF)"/>
    <property type="match status" value="1"/>
</dbReference>
<dbReference type="PANTHER" id="PTHR48207:SF3">
    <property type="entry name" value="SUCCINATE--HYDROXYMETHYLGLUTARATE COA-TRANSFERASE"/>
    <property type="match status" value="1"/>
</dbReference>
<sequence>MPDLPLTGVRVLDLTRVLAGPTCTALLGDLGADVIKVEGLPDGDNARAWGPFAAGRGQYFASVNRNKRSLALSLRDPAGQAVLARLLAHCDVLVENFRPGTLAKLGLAPERLAADHPRLVVASISGYGPTGPERDTPGLDQIAQGMSGLMSVTGAGEHTPMRVGVPVVDSISGIVAALAVAAALARRERTGVGGHVQTSLLESAIAVLSFQAQRFLGAGEVPPASGNDHPVISPYGTFDTADDPINIAAGTPAQWVSLCTELGAEHLLQRAEYADGAARVVNRDALRHDLERALAGRGVAEWVTLLRAAGIPAGPVYRMDQVFADPQVEALGMVRQTPLPEGGETPLVRGPIWVDGVPAQVTSPPPELGEHSAQVLAELGYGDAEIADLHRRGVVHTPEDAARRRTG</sequence>
<name>A0A1Q8CSL6_9PSEU</name>
<dbReference type="STRING" id="1912961.BU204_12145"/>
<dbReference type="GO" id="GO:0008410">
    <property type="term" value="F:CoA-transferase activity"/>
    <property type="evidence" value="ECO:0007669"/>
    <property type="project" value="TreeGrafter"/>
</dbReference>
<dbReference type="InterPro" id="IPR023606">
    <property type="entry name" value="CoA-Trfase_III_dom_1_sf"/>
</dbReference>
<keyword evidence="3" id="KW-1185">Reference proteome</keyword>
<dbReference type="EMBL" id="MSIE01000018">
    <property type="protein sequence ID" value="OLF17359.1"/>
    <property type="molecule type" value="Genomic_DNA"/>
</dbReference>
<dbReference type="AlphaFoldDB" id="A0A1Q8CSL6"/>
<protein>
    <submittedName>
        <fullName evidence="2">CoA transferase</fullName>
    </submittedName>
</protein>
<dbReference type="Gene3D" id="3.30.1540.10">
    <property type="entry name" value="formyl-coa transferase, domain 3"/>
    <property type="match status" value="1"/>
</dbReference>
<reference evidence="2 3" key="1">
    <citation type="submission" date="2016-12" db="EMBL/GenBank/DDBJ databases">
        <title>The draft genome sequence of Actinophytocola sp. 11-183.</title>
        <authorList>
            <person name="Wang W."/>
            <person name="Yuan L."/>
        </authorList>
    </citation>
    <scope>NUCLEOTIDE SEQUENCE [LARGE SCALE GENOMIC DNA]</scope>
    <source>
        <strain evidence="2 3">11-183</strain>
    </source>
</reference>
<dbReference type="PANTHER" id="PTHR48207">
    <property type="entry name" value="SUCCINATE--HYDROXYMETHYLGLUTARATE COA-TRANSFERASE"/>
    <property type="match status" value="1"/>
</dbReference>
<dbReference type="InterPro" id="IPR044855">
    <property type="entry name" value="CoA-Trfase_III_dom3_sf"/>
</dbReference>
<accession>A0A1Q8CSL6</accession>
<dbReference type="InterPro" id="IPR050483">
    <property type="entry name" value="CoA-transferase_III_domain"/>
</dbReference>
<dbReference type="Pfam" id="PF02515">
    <property type="entry name" value="CoA_transf_3"/>
    <property type="match status" value="1"/>
</dbReference>
<dbReference type="Proteomes" id="UP000185596">
    <property type="component" value="Unassembled WGS sequence"/>
</dbReference>
<evidence type="ECO:0000256" key="1">
    <source>
        <dbReference type="ARBA" id="ARBA00022679"/>
    </source>
</evidence>